<reference evidence="3 4" key="1">
    <citation type="submission" date="2019-08" db="EMBL/GenBank/DDBJ databases">
        <title>Deep-cultivation of Planctomycetes and their phenomic and genomic characterization uncovers novel biology.</title>
        <authorList>
            <person name="Wiegand S."/>
            <person name="Jogler M."/>
            <person name="Boedeker C."/>
            <person name="Pinto D."/>
            <person name="Vollmers J."/>
            <person name="Rivas-Marin E."/>
            <person name="Kohn T."/>
            <person name="Peeters S.H."/>
            <person name="Heuer A."/>
            <person name="Rast P."/>
            <person name="Oberbeckmann S."/>
            <person name="Bunk B."/>
            <person name="Jeske O."/>
            <person name="Meyerdierks A."/>
            <person name="Storesund J.E."/>
            <person name="Kallscheuer N."/>
            <person name="Luecker S."/>
            <person name="Lage O.M."/>
            <person name="Pohl T."/>
            <person name="Merkel B.J."/>
            <person name="Hornburger P."/>
            <person name="Mueller R.-W."/>
            <person name="Bruemmer F."/>
            <person name="Labrenz M."/>
            <person name="Spormann A.M."/>
            <person name="Op den Camp H."/>
            <person name="Overmann J."/>
            <person name="Amann R."/>
            <person name="Jetten M.S.M."/>
            <person name="Mascher T."/>
            <person name="Medema M.H."/>
            <person name="Devos D.P."/>
            <person name="Kaster A.-K."/>
            <person name="Ovreas L."/>
            <person name="Rohde M."/>
            <person name="Galperin M.Y."/>
            <person name="Jogler C."/>
        </authorList>
    </citation>
    <scope>NUCLEOTIDE SEQUENCE [LARGE SCALE GENOMIC DNA]</scope>
    <source>
        <strain evidence="3 4">OJF2</strain>
    </source>
</reference>
<protein>
    <submittedName>
        <fullName evidence="3">Uncharacterized protein</fullName>
    </submittedName>
</protein>
<dbReference type="RefSeq" id="WP_148596522.1">
    <property type="nucleotide sequence ID" value="NZ_CP042997.1"/>
</dbReference>
<evidence type="ECO:0000313" key="3">
    <source>
        <dbReference type="EMBL" id="QEH36892.1"/>
    </source>
</evidence>
<dbReference type="EMBL" id="CP042997">
    <property type="protein sequence ID" value="QEH36892.1"/>
    <property type="molecule type" value="Genomic_DNA"/>
</dbReference>
<dbReference type="AlphaFoldDB" id="A0A5B9W8E0"/>
<evidence type="ECO:0000313" key="4">
    <source>
        <dbReference type="Proteomes" id="UP000324233"/>
    </source>
</evidence>
<feature type="region of interest" description="Disordered" evidence="1">
    <location>
        <begin position="61"/>
        <end position="122"/>
    </location>
</feature>
<name>A0A5B9W8E0_9BACT</name>
<organism evidence="3 4">
    <name type="scientific">Aquisphaera giovannonii</name>
    <dbReference type="NCBI Taxonomy" id="406548"/>
    <lineage>
        <taxon>Bacteria</taxon>
        <taxon>Pseudomonadati</taxon>
        <taxon>Planctomycetota</taxon>
        <taxon>Planctomycetia</taxon>
        <taxon>Isosphaerales</taxon>
        <taxon>Isosphaeraceae</taxon>
        <taxon>Aquisphaera</taxon>
    </lineage>
</organism>
<accession>A0A5B9W8E0</accession>
<sequence length="147" mass="15194" precursor="true">MTPRPSQRLASPTRLTLLASVLLFAAASDPAYAGCGRRTGMNPADRHHAGLLGMTELELASSRMEDQGQGHDGPPGGGAPCSGPGCSEGRGRDVPPIAPRLHLPEDGCLGLDGDQPPAQTGGRFVDSETSCLAIHLANTLERPPRPA</sequence>
<proteinExistence type="predicted"/>
<dbReference type="Proteomes" id="UP000324233">
    <property type="component" value="Chromosome"/>
</dbReference>
<dbReference type="KEGG" id="agv:OJF2_54770"/>
<keyword evidence="4" id="KW-1185">Reference proteome</keyword>
<feature type="chain" id="PRO_5022823795" evidence="2">
    <location>
        <begin position="34"/>
        <end position="147"/>
    </location>
</feature>
<keyword evidence="2" id="KW-0732">Signal</keyword>
<feature type="signal peptide" evidence="2">
    <location>
        <begin position="1"/>
        <end position="33"/>
    </location>
</feature>
<evidence type="ECO:0000256" key="1">
    <source>
        <dbReference type="SAM" id="MobiDB-lite"/>
    </source>
</evidence>
<gene>
    <name evidence="3" type="ORF">OJF2_54770</name>
</gene>
<feature type="compositionally biased region" description="Gly residues" evidence="1">
    <location>
        <begin position="70"/>
        <end position="80"/>
    </location>
</feature>
<evidence type="ECO:0000256" key="2">
    <source>
        <dbReference type="SAM" id="SignalP"/>
    </source>
</evidence>